<evidence type="ECO:0000313" key="1">
    <source>
        <dbReference type="EMBL" id="MCQ8104473.1"/>
    </source>
</evidence>
<comment type="caution">
    <text evidence="1">The sequence shown here is derived from an EMBL/GenBank/DDBJ whole genome shotgun (WGS) entry which is preliminary data.</text>
</comment>
<dbReference type="RefSeq" id="WP_256602269.1">
    <property type="nucleotide sequence ID" value="NZ_JANIBJ010000016.1"/>
</dbReference>
<proteinExistence type="predicted"/>
<evidence type="ECO:0000313" key="2">
    <source>
        <dbReference type="Proteomes" id="UP001524499"/>
    </source>
</evidence>
<gene>
    <name evidence="1" type="ORF">NP590_10195</name>
</gene>
<protein>
    <submittedName>
        <fullName evidence="1">Uncharacterized protein</fullName>
    </submittedName>
</protein>
<keyword evidence="2" id="KW-1185">Reference proteome</keyword>
<dbReference type="Proteomes" id="UP001524499">
    <property type="component" value="Unassembled WGS sequence"/>
</dbReference>
<reference evidence="1 2" key="1">
    <citation type="submission" date="2022-07" db="EMBL/GenBank/DDBJ databases">
        <title>Methylomonas rivi sp. nov., Methylomonas rosea sp. nov., Methylomonas aureus sp. nov. and Methylomonas subterranea sp. nov., four novel methanotrophs isolated from a freshwater creek and the deep terrestrial subsurface.</title>
        <authorList>
            <person name="Abin C."/>
            <person name="Sankaranarayanan K."/>
            <person name="Garner C."/>
            <person name="Sindelar R."/>
            <person name="Kotary K."/>
            <person name="Garner R."/>
            <person name="Barclay S."/>
            <person name="Lawson P."/>
            <person name="Krumholz L."/>
        </authorList>
    </citation>
    <scope>NUCLEOTIDE SEQUENCE [LARGE SCALE GENOMIC DNA]</scope>
    <source>
        <strain evidence="1 2">SURF-2</strain>
    </source>
</reference>
<accession>A0ABT1TG88</accession>
<dbReference type="EMBL" id="JANIBJ010000016">
    <property type="protein sequence ID" value="MCQ8104473.1"/>
    <property type="molecule type" value="Genomic_DNA"/>
</dbReference>
<organism evidence="1 2">
    <name type="scientific">Methylomonas subterranea</name>
    <dbReference type="NCBI Taxonomy" id="2952225"/>
    <lineage>
        <taxon>Bacteria</taxon>
        <taxon>Pseudomonadati</taxon>
        <taxon>Pseudomonadota</taxon>
        <taxon>Gammaproteobacteria</taxon>
        <taxon>Methylococcales</taxon>
        <taxon>Methylococcaceae</taxon>
        <taxon>Methylomonas</taxon>
    </lineage>
</organism>
<name>A0ABT1TG88_9GAMM</name>
<sequence>MNKKKIVLFVACLAILLALQIKFLLPLMYDIAASDLFLVESKDNADPMPISNDMTALAFTHCNSHINSQLGSTETSAAFANQPTNAWSIGNYEYIINATVEIATKDAPSTPYQYVCRIQYENGDDLSGAGNIENWSVEGLTGLPDL</sequence>